<dbReference type="GO" id="GO:0016491">
    <property type="term" value="F:oxidoreductase activity"/>
    <property type="evidence" value="ECO:0007669"/>
    <property type="project" value="InterPro"/>
</dbReference>
<dbReference type="CDD" id="cd02966">
    <property type="entry name" value="TlpA_like_family"/>
    <property type="match status" value="1"/>
</dbReference>
<gene>
    <name evidence="7" type="ORF">BC624_101443</name>
    <name evidence="8" type="ORF">SAMN05443373_101443</name>
</gene>
<feature type="domain" description="Thioredoxin" evidence="6">
    <location>
        <begin position="199"/>
        <end position="343"/>
    </location>
</feature>
<dbReference type="STRING" id="280093.SAMN05443373_101443"/>
<dbReference type="GO" id="GO:0030313">
    <property type="term" value="C:cell envelope"/>
    <property type="evidence" value="ECO:0007669"/>
    <property type="project" value="UniProtKB-SubCell"/>
</dbReference>
<keyword evidence="5" id="KW-0732">Signal</keyword>
<proteinExistence type="predicted"/>
<evidence type="ECO:0000313" key="7">
    <source>
        <dbReference type="EMBL" id="PRZ28153.1"/>
    </source>
</evidence>
<dbReference type="Pfam" id="PF08534">
    <property type="entry name" value="Redoxin"/>
    <property type="match status" value="1"/>
</dbReference>
<keyword evidence="2" id="KW-0201">Cytochrome c-type biogenesis</keyword>
<dbReference type="EMBL" id="PVUB01000001">
    <property type="protein sequence ID" value="PRZ28153.1"/>
    <property type="molecule type" value="Genomic_DNA"/>
</dbReference>
<dbReference type="PROSITE" id="PS51352">
    <property type="entry name" value="THIOREDOXIN_2"/>
    <property type="match status" value="1"/>
</dbReference>
<reference evidence="8" key="1">
    <citation type="submission" date="2016-11" db="EMBL/GenBank/DDBJ databases">
        <authorList>
            <person name="Jaros S."/>
            <person name="Januszkiewicz K."/>
            <person name="Wedrychowicz H."/>
        </authorList>
    </citation>
    <scope>NUCLEOTIDE SEQUENCE [LARGE SCALE GENOMIC DNA]</scope>
    <source>
        <strain evidence="8">DSM 19729</strain>
    </source>
</reference>
<reference evidence="9" key="2">
    <citation type="submission" date="2016-11" db="EMBL/GenBank/DDBJ databases">
        <authorList>
            <person name="Varghese N."/>
            <person name="Submissions S."/>
        </authorList>
    </citation>
    <scope>NUCLEOTIDE SEQUENCE [LARGE SCALE GENOMIC DNA]</scope>
    <source>
        <strain evidence="9">DSM 19729</strain>
    </source>
</reference>
<evidence type="ECO:0000259" key="6">
    <source>
        <dbReference type="PROSITE" id="PS51352"/>
    </source>
</evidence>
<accession>A0A1M5IY95</accession>
<dbReference type="Proteomes" id="UP000184384">
    <property type="component" value="Unassembled WGS sequence"/>
</dbReference>
<evidence type="ECO:0000256" key="3">
    <source>
        <dbReference type="ARBA" id="ARBA00023157"/>
    </source>
</evidence>
<evidence type="ECO:0000313" key="8">
    <source>
        <dbReference type="EMBL" id="SHG33105.1"/>
    </source>
</evidence>
<evidence type="ECO:0000313" key="9">
    <source>
        <dbReference type="Proteomes" id="UP000184384"/>
    </source>
</evidence>
<dbReference type="OrthoDB" id="743079at2"/>
<dbReference type="InterPro" id="IPR013740">
    <property type="entry name" value="Redoxin"/>
</dbReference>
<evidence type="ECO:0000256" key="1">
    <source>
        <dbReference type="ARBA" id="ARBA00004196"/>
    </source>
</evidence>
<evidence type="ECO:0000256" key="2">
    <source>
        <dbReference type="ARBA" id="ARBA00022748"/>
    </source>
</evidence>
<dbReference type="GO" id="GO:0016853">
    <property type="term" value="F:isomerase activity"/>
    <property type="evidence" value="ECO:0007669"/>
    <property type="project" value="UniProtKB-KW"/>
</dbReference>
<comment type="subcellular location">
    <subcellularLocation>
        <location evidence="1">Cell envelope</location>
    </subcellularLocation>
</comment>
<dbReference type="InterPro" id="IPR036249">
    <property type="entry name" value="Thioredoxin-like_sf"/>
</dbReference>
<feature type="chain" id="PRO_5012409331" evidence="5">
    <location>
        <begin position="22"/>
        <end position="343"/>
    </location>
</feature>
<dbReference type="AlphaFoldDB" id="A0A1M5IY95"/>
<evidence type="ECO:0000256" key="5">
    <source>
        <dbReference type="SAM" id="SignalP"/>
    </source>
</evidence>
<dbReference type="PROSITE" id="PS00194">
    <property type="entry name" value="THIOREDOXIN_1"/>
    <property type="match status" value="1"/>
</dbReference>
<keyword evidence="10" id="KW-1185">Reference proteome</keyword>
<feature type="signal peptide" evidence="5">
    <location>
        <begin position="1"/>
        <end position="21"/>
    </location>
</feature>
<keyword evidence="8" id="KW-0413">Isomerase</keyword>
<dbReference type="GO" id="GO:0017004">
    <property type="term" value="P:cytochrome complex assembly"/>
    <property type="evidence" value="ECO:0007669"/>
    <property type="project" value="UniProtKB-KW"/>
</dbReference>
<dbReference type="InterPro" id="IPR013766">
    <property type="entry name" value="Thioredoxin_domain"/>
</dbReference>
<dbReference type="Proteomes" id="UP000237771">
    <property type="component" value="Unassembled WGS sequence"/>
</dbReference>
<evidence type="ECO:0000313" key="10">
    <source>
        <dbReference type="Proteomes" id="UP000237771"/>
    </source>
</evidence>
<dbReference type="SUPFAM" id="SSF52833">
    <property type="entry name" value="Thioredoxin-like"/>
    <property type="match status" value="1"/>
</dbReference>
<dbReference type="InterPro" id="IPR050553">
    <property type="entry name" value="Thioredoxin_ResA/DsbE_sf"/>
</dbReference>
<dbReference type="RefSeq" id="WP_072939136.1">
    <property type="nucleotide sequence ID" value="NZ_FQWO01000001.1"/>
</dbReference>
<dbReference type="InterPro" id="IPR017937">
    <property type="entry name" value="Thioredoxin_CS"/>
</dbReference>
<evidence type="ECO:0000256" key="4">
    <source>
        <dbReference type="ARBA" id="ARBA00023284"/>
    </source>
</evidence>
<keyword evidence="3" id="KW-1015">Disulfide bond</keyword>
<dbReference type="Gene3D" id="3.40.30.10">
    <property type="entry name" value="Glutaredoxin"/>
    <property type="match status" value="1"/>
</dbReference>
<organism evidence="8 9">
    <name type="scientific">Flavobacterium granuli</name>
    <dbReference type="NCBI Taxonomy" id="280093"/>
    <lineage>
        <taxon>Bacteria</taxon>
        <taxon>Pseudomonadati</taxon>
        <taxon>Bacteroidota</taxon>
        <taxon>Flavobacteriia</taxon>
        <taxon>Flavobacteriales</taxon>
        <taxon>Flavobacteriaceae</taxon>
        <taxon>Flavobacterium</taxon>
    </lineage>
</organism>
<dbReference type="PANTHER" id="PTHR42852">
    <property type="entry name" value="THIOL:DISULFIDE INTERCHANGE PROTEIN DSBE"/>
    <property type="match status" value="1"/>
</dbReference>
<name>A0A1M5IY95_9FLAO</name>
<sequence length="343" mass="39076">MKNLSLLALLFVLLSSQKGLAQKDYVVLYGKIENPIEGLGIRLFDPVSSKAVNIKVAADGTYRDSIKLDKPVFFNTFYDKFFSLYLTNDMSLEINFDAKNVSKSLSIKGKGEKENVFLRLKSKLEGELYGADYTVFLNLEKEAFEAKINKFTTDFKSELELKQSGLDPFFVSSQLKKIEEFKQGIVQQYTEAQRNKNELGAGMPSPEFNNYINYKGGKTSLKDLRGSYVFIDVWATWCGPCKYEMPFIGKVEKEFHGKNIKFVSISVDRLKDEQKWRDMIKAQGLSGIQLLADKEIDSKFIASYYIQGIPRFILLDKEGKIINADTPRPSEPELTELLKSLDI</sequence>
<dbReference type="PANTHER" id="PTHR42852:SF6">
    <property type="entry name" value="THIOL:DISULFIDE INTERCHANGE PROTEIN DSBE"/>
    <property type="match status" value="1"/>
</dbReference>
<keyword evidence="4" id="KW-0676">Redox-active center</keyword>
<dbReference type="EMBL" id="FQWO01000001">
    <property type="protein sequence ID" value="SHG33105.1"/>
    <property type="molecule type" value="Genomic_DNA"/>
</dbReference>
<protein>
    <submittedName>
        <fullName evidence="8">Thiol-disulfide isomerase or thioredoxin</fullName>
    </submittedName>
    <submittedName>
        <fullName evidence="7">Thiol-disulfide isomerase/thioredoxin</fullName>
    </submittedName>
</protein>
<reference evidence="7 10" key="3">
    <citation type="submission" date="2018-03" db="EMBL/GenBank/DDBJ databases">
        <title>Genomic Encyclopedia of Archaeal and Bacterial Type Strains, Phase II (KMG-II): from individual species to whole genera.</title>
        <authorList>
            <person name="Goeker M."/>
        </authorList>
    </citation>
    <scope>NUCLEOTIDE SEQUENCE [LARGE SCALE GENOMIC DNA]</scope>
    <source>
        <strain evidence="7 10">DSM 17797</strain>
    </source>
</reference>